<dbReference type="GO" id="GO:0005739">
    <property type="term" value="C:mitochondrion"/>
    <property type="evidence" value="ECO:0007669"/>
    <property type="project" value="TreeGrafter"/>
</dbReference>
<keyword evidence="5" id="KW-0949">S-adenosyl-L-methionine</keyword>
<dbReference type="HAMAP" id="MF_00735">
    <property type="entry name" value="Methyltr_PrmA"/>
    <property type="match status" value="1"/>
</dbReference>
<dbReference type="InterPro" id="IPR004498">
    <property type="entry name" value="Ribosomal_PrmA_MeTrfase"/>
</dbReference>
<organism evidence="9 10">
    <name type="scientific">Marchantia polymorpha subsp. ruderalis</name>
    <dbReference type="NCBI Taxonomy" id="1480154"/>
    <lineage>
        <taxon>Eukaryota</taxon>
        <taxon>Viridiplantae</taxon>
        <taxon>Streptophyta</taxon>
        <taxon>Embryophyta</taxon>
        <taxon>Marchantiophyta</taxon>
        <taxon>Marchantiopsida</taxon>
        <taxon>Marchantiidae</taxon>
        <taxon>Marchantiales</taxon>
        <taxon>Marchantiaceae</taxon>
        <taxon>Marchantia</taxon>
    </lineage>
</organism>
<protein>
    <recommendedName>
        <fullName evidence="8">ETFB lysine methyltransferase</fullName>
    </recommendedName>
    <alternativeName>
        <fullName evidence="7">Protein N-lysine methyltransferase METTL20</fullName>
    </alternativeName>
</protein>
<dbReference type="InterPro" id="IPR050078">
    <property type="entry name" value="Ribosomal_L11_MeTrfase_PrmA"/>
</dbReference>
<evidence type="ECO:0000256" key="4">
    <source>
        <dbReference type="ARBA" id="ARBA00022679"/>
    </source>
</evidence>
<gene>
    <name evidence="9" type="ORF">AXG93_657s1000</name>
</gene>
<keyword evidence="3" id="KW-0489">Methyltransferase</keyword>
<keyword evidence="2" id="KW-0963">Cytoplasm</keyword>
<evidence type="ECO:0000313" key="9">
    <source>
        <dbReference type="EMBL" id="OAE21572.1"/>
    </source>
</evidence>
<reference evidence="9" key="1">
    <citation type="submission" date="2016-03" db="EMBL/GenBank/DDBJ databases">
        <title>Mechanisms controlling the formation of the plant cell surface in tip-growing cells are functionally conserved among land plants.</title>
        <authorList>
            <person name="Honkanen S."/>
            <person name="Jones V.A."/>
            <person name="Morieri G."/>
            <person name="Champion C."/>
            <person name="Hetherington A.J."/>
            <person name="Kelly S."/>
            <person name="Saint-Marcoux D."/>
            <person name="Proust H."/>
            <person name="Prescott H."/>
            <person name="Dolan L."/>
        </authorList>
    </citation>
    <scope>NUCLEOTIDE SEQUENCE [LARGE SCALE GENOMIC DNA]</scope>
    <source>
        <tissue evidence="9">Whole gametophyte</tissue>
    </source>
</reference>
<comment type="similarity">
    <text evidence="6">Belongs to the methyltransferase superfamily. ETFBKMT family.</text>
</comment>
<comment type="caution">
    <text evidence="9">The sequence shown here is derived from an EMBL/GenBank/DDBJ whole genome shotgun (WGS) entry which is preliminary data.</text>
</comment>
<evidence type="ECO:0000256" key="5">
    <source>
        <dbReference type="ARBA" id="ARBA00022691"/>
    </source>
</evidence>
<evidence type="ECO:0000256" key="7">
    <source>
        <dbReference type="ARBA" id="ARBA00041867"/>
    </source>
</evidence>
<dbReference type="SUPFAM" id="SSF53335">
    <property type="entry name" value="S-adenosyl-L-methionine-dependent methyltransferases"/>
    <property type="match status" value="1"/>
</dbReference>
<comment type="similarity">
    <text evidence="1">Belongs to the methyltransferase superfamily. PrmA family.</text>
</comment>
<name>A0A176VMK5_MARPO</name>
<dbReference type="InterPro" id="IPR029063">
    <property type="entry name" value="SAM-dependent_MTases_sf"/>
</dbReference>
<evidence type="ECO:0000256" key="6">
    <source>
        <dbReference type="ARBA" id="ARBA00037932"/>
    </source>
</evidence>
<dbReference type="GO" id="GO:0016279">
    <property type="term" value="F:protein-lysine N-methyltransferase activity"/>
    <property type="evidence" value="ECO:0007669"/>
    <property type="project" value="TreeGrafter"/>
</dbReference>
<sequence>MVSILSPSIASGRIRRSLRARDVTLSRGFLHAGTPTAGLQEYRDNSVQRVLGTRVLVPNKNVSDQMVNLAVRLNSRRVGRSFCAHTTAGESVVVKEKSSDSEEKKPFIMQSVRIRCRGDIADGLVEALMCFGASSCSIEDAHYGSTNEQEIYTDGPVPWQTGERQLWEEHAVLDIFTRWQLCKELILEDVGTHLQGAGICQWSYSFNKMLEIIRNQNFNLMLRRRVGNIDTQGGVMMELGRFLRSHITAIFPEEQDVGESIAMASHSIGFNEMPHYVVELMEDQDWIEQLQSMFEPVEVAAGLWIVPNWRAPPNPMAVNVILDPGLAFGTGEHPTTRLCLQLLHQVLRGGERMLDYGTGSGILSIAALKMGASRAVGIDIDPMAITSARYNASLNDLDDQRLQVFLASINGEDPVPPGAAYHPVFDNDMDEGPDNKMSPDFDIVIANILLNPLVDLASRIANYARPGAFVGLSGILVEQVEQVRHTYACYLDNIQVTQDCGWACVSGVRKLS</sequence>
<dbReference type="Gene3D" id="3.40.50.150">
    <property type="entry name" value="Vaccinia Virus protein VP39"/>
    <property type="match status" value="1"/>
</dbReference>
<dbReference type="CDD" id="cd02440">
    <property type="entry name" value="AdoMet_MTases"/>
    <property type="match status" value="1"/>
</dbReference>
<keyword evidence="10" id="KW-1185">Reference proteome</keyword>
<evidence type="ECO:0000313" key="10">
    <source>
        <dbReference type="Proteomes" id="UP000077202"/>
    </source>
</evidence>
<accession>A0A176VMK5</accession>
<dbReference type="Proteomes" id="UP000077202">
    <property type="component" value="Unassembled WGS sequence"/>
</dbReference>
<dbReference type="AlphaFoldDB" id="A0A176VMK5"/>
<dbReference type="GO" id="GO:0032259">
    <property type="term" value="P:methylation"/>
    <property type="evidence" value="ECO:0007669"/>
    <property type="project" value="UniProtKB-KW"/>
</dbReference>
<dbReference type="PANTHER" id="PTHR43648:SF1">
    <property type="entry name" value="ELECTRON TRANSFER FLAVOPROTEIN BETA SUBUNIT LYSINE METHYLTRANSFERASE"/>
    <property type="match status" value="1"/>
</dbReference>
<evidence type="ECO:0000256" key="2">
    <source>
        <dbReference type="ARBA" id="ARBA00022490"/>
    </source>
</evidence>
<dbReference type="PANTHER" id="PTHR43648">
    <property type="entry name" value="ELECTRON TRANSFER FLAVOPROTEIN BETA SUBUNIT LYSINE METHYLTRANSFERASE"/>
    <property type="match status" value="1"/>
</dbReference>
<evidence type="ECO:0000256" key="1">
    <source>
        <dbReference type="ARBA" id="ARBA00009741"/>
    </source>
</evidence>
<dbReference type="Pfam" id="PF06325">
    <property type="entry name" value="PrmA"/>
    <property type="match status" value="1"/>
</dbReference>
<evidence type="ECO:0000256" key="8">
    <source>
        <dbReference type="ARBA" id="ARBA00042266"/>
    </source>
</evidence>
<evidence type="ECO:0000256" key="3">
    <source>
        <dbReference type="ARBA" id="ARBA00022603"/>
    </source>
</evidence>
<dbReference type="EMBL" id="LVLJ01003393">
    <property type="protein sequence ID" value="OAE21572.1"/>
    <property type="molecule type" value="Genomic_DNA"/>
</dbReference>
<proteinExistence type="inferred from homology"/>
<keyword evidence="4" id="KW-0808">Transferase</keyword>